<dbReference type="OrthoDB" id="2190947at2759"/>
<comment type="subcellular location">
    <subcellularLocation>
        <location evidence="1">Cytoplasm</location>
    </subcellularLocation>
</comment>
<dbReference type="PANTHER" id="PTHR17453:SF0">
    <property type="entry name" value="SIGNAL RECOGNITION PARTICLE 19 KDA PROTEIN"/>
    <property type="match status" value="1"/>
</dbReference>
<dbReference type="EMBL" id="SEOQ01000419">
    <property type="protein sequence ID" value="TFY63379.1"/>
    <property type="molecule type" value="Genomic_DNA"/>
</dbReference>
<dbReference type="GO" id="GO:0008312">
    <property type="term" value="F:7S RNA binding"/>
    <property type="evidence" value="ECO:0007669"/>
    <property type="project" value="InterPro"/>
</dbReference>
<dbReference type="GO" id="GO:0005786">
    <property type="term" value="C:signal recognition particle, endoplasmic reticulum targeting"/>
    <property type="evidence" value="ECO:0007669"/>
    <property type="project" value="UniProtKB-KW"/>
</dbReference>
<dbReference type="GO" id="GO:0006617">
    <property type="term" value="P:SRP-dependent cotranslational protein targeting to membrane, signal sequence recognition"/>
    <property type="evidence" value="ECO:0007669"/>
    <property type="project" value="TreeGrafter"/>
</dbReference>
<feature type="region of interest" description="Disordered" evidence="5">
    <location>
        <begin position="745"/>
        <end position="768"/>
    </location>
</feature>
<sequence>MNAGRNTLPGGLHTFISSAVRGDIGSRGGGMGKKNDKDDIARLAEDDRNHSGVHSPMFSRMPQWVAHIADACQTLLLHLDVAQSDSREQELVVDGVALALSLLTASPSSSSSTIVDVSRQRHRSTGAAVKRKWKRDGRDGGVQSTEEEAKARPWRRSPYADKRKGQGQQQRDATRGVWLSTGFVVLSFGPLVPDATQRPANASIHAAPRGNSDRRRDAPRKASTQHPKRRIMRTACKKRTVLSSISCLEPARARKHEEQRERGEEHVARDELPVVRALLLDDASARLPRGRLALRRVLRQWAMPGRSVRDRGCGCRVVVARAVHEPPVAEWLAEGFVELERSVVSTRIICDASSRRTASSGQGSQGPKGVQITSVSLAEGAAGCGGGEVACCCALATRKQDRSNLASVRARSKSRGNALCPLPLCASDPERVFCLAITAYPLALSHHITSLTHPKPNQIPYKVLRPCRDAQQWWRSSTMTSTSRSPRAPSPIQGRAGAILEEIGDDGEPISDEEEEDDDGDEAPPLRAPAAGPASTHIQGPPSVTDITPYKKWTCIYPIYIDAKQPYGTGTRRISRSKSIWFPLSKDIAEASNRLGLGTLHEVNKSHPRDWENPGRVRVQWKKEGRLVNPSIRTSACLCSPHLTTLIFSLCSRPKPPYTYPTPAAPPHPPKPAKSKSAPSKASAKGKSSGGNGGPKPPVQSGRPLPVPPEPLLPPLASRVSAYSPALPSGVLIDTVKAGMNAQEGAGPAVGAPGMGGKGKRKVVRVRQ</sequence>
<evidence type="ECO:0000313" key="7">
    <source>
        <dbReference type="Proteomes" id="UP000298327"/>
    </source>
</evidence>
<feature type="compositionally biased region" description="Basic residues" evidence="5">
    <location>
        <begin position="758"/>
        <end position="768"/>
    </location>
</feature>
<reference evidence="6 7" key="1">
    <citation type="submission" date="2019-02" db="EMBL/GenBank/DDBJ databases">
        <title>Genome sequencing of the rare red list fungi Dentipellis fragilis.</title>
        <authorList>
            <person name="Buettner E."/>
            <person name="Kellner H."/>
        </authorList>
    </citation>
    <scope>NUCLEOTIDE SEQUENCE [LARGE SCALE GENOMIC DNA]</scope>
    <source>
        <strain evidence="6 7">DSM 105465</strain>
    </source>
</reference>
<dbReference type="SUPFAM" id="SSF69695">
    <property type="entry name" value="SRP19"/>
    <property type="match status" value="1"/>
</dbReference>
<feature type="region of interest" description="Disordered" evidence="5">
    <location>
        <begin position="108"/>
        <end position="174"/>
    </location>
</feature>
<dbReference type="Proteomes" id="UP000298327">
    <property type="component" value="Unassembled WGS sequence"/>
</dbReference>
<feature type="compositionally biased region" description="Basic and acidic residues" evidence="5">
    <location>
        <begin position="211"/>
        <end position="220"/>
    </location>
</feature>
<dbReference type="InterPro" id="IPR002778">
    <property type="entry name" value="Signal_recog_particle_SRP19"/>
</dbReference>
<dbReference type="PANTHER" id="PTHR17453">
    <property type="entry name" value="SIGNAL RECOGNITION PARTICLE 19 KD PROTEIN"/>
    <property type="match status" value="1"/>
</dbReference>
<comment type="caution">
    <text evidence="6">The sequence shown here is derived from an EMBL/GenBank/DDBJ whole genome shotgun (WGS) entry which is preliminary data.</text>
</comment>
<feature type="region of interest" description="Disordered" evidence="5">
    <location>
        <begin position="475"/>
        <end position="543"/>
    </location>
</feature>
<feature type="region of interest" description="Disordered" evidence="5">
    <location>
        <begin position="194"/>
        <end position="231"/>
    </location>
</feature>
<feature type="compositionally biased region" description="Low complexity" evidence="5">
    <location>
        <begin position="475"/>
        <end position="491"/>
    </location>
</feature>
<evidence type="ECO:0000256" key="3">
    <source>
        <dbReference type="ARBA" id="ARBA00023135"/>
    </source>
</evidence>
<accession>A0A4Y9YQQ8</accession>
<feature type="region of interest" description="Disordered" evidence="5">
    <location>
        <begin position="660"/>
        <end position="717"/>
    </location>
</feature>
<evidence type="ECO:0000256" key="1">
    <source>
        <dbReference type="ARBA" id="ARBA00004496"/>
    </source>
</evidence>
<feature type="compositionally biased region" description="Pro residues" evidence="5">
    <location>
        <begin position="705"/>
        <end position="714"/>
    </location>
</feature>
<keyword evidence="3" id="KW-0733">Signal recognition particle</keyword>
<proteinExistence type="predicted"/>
<evidence type="ECO:0008006" key="8">
    <source>
        <dbReference type="Google" id="ProtNLM"/>
    </source>
</evidence>
<feature type="compositionally biased region" description="Low complexity" evidence="5">
    <location>
        <begin position="675"/>
        <end position="687"/>
    </location>
</feature>
<dbReference type="Gene3D" id="3.30.56.30">
    <property type="entry name" value="Signal recognition particle, SRP19-like subunit"/>
    <property type="match status" value="1"/>
</dbReference>
<dbReference type="Pfam" id="PF01922">
    <property type="entry name" value="SRP19"/>
    <property type="match status" value="1"/>
</dbReference>
<evidence type="ECO:0000256" key="5">
    <source>
        <dbReference type="SAM" id="MobiDB-lite"/>
    </source>
</evidence>
<feature type="compositionally biased region" description="Pro residues" evidence="5">
    <location>
        <begin position="660"/>
        <end position="672"/>
    </location>
</feature>
<organism evidence="6 7">
    <name type="scientific">Dentipellis fragilis</name>
    <dbReference type="NCBI Taxonomy" id="205917"/>
    <lineage>
        <taxon>Eukaryota</taxon>
        <taxon>Fungi</taxon>
        <taxon>Dikarya</taxon>
        <taxon>Basidiomycota</taxon>
        <taxon>Agaricomycotina</taxon>
        <taxon>Agaricomycetes</taxon>
        <taxon>Russulales</taxon>
        <taxon>Hericiaceae</taxon>
        <taxon>Dentipellis</taxon>
    </lineage>
</organism>
<feature type="compositionally biased region" description="Low complexity" evidence="5">
    <location>
        <begin position="523"/>
        <end position="534"/>
    </location>
</feature>
<keyword evidence="2" id="KW-0963">Cytoplasm</keyword>
<feature type="compositionally biased region" description="Basic residues" evidence="5">
    <location>
        <begin position="120"/>
        <end position="135"/>
    </location>
</feature>
<evidence type="ECO:0000256" key="4">
    <source>
        <dbReference type="ARBA" id="ARBA00023274"/>
    </source>
</evidence>
<evidence type="ECO:0000313" key="6">
    <source>
        <dbReference type="EMBL" id="TFY63379.1"/>
    </source>
</evidence>
<gene>
    <name evidence="6" type="ORF">EVG20_g6347</name>
</gene>
<dbReference type="STRING" id="205917.A0A4Y9YQQ8"/>
<protein>
    <recommendedName>
        <fullName evidence="8">Signal recognition particle SRP19 subunit</fullName>
    </recommendedName>
</protein>
<name>A0A4Y9YQQ8_9AGAM</name>
<keyword evidence="7" id="KW-1185">Reference proteome</keyword>
<feature type="compositionally biased region" description="Acidic residues" evidence="5">
    <location>
        <begin position="502"/>
        <end position="522"/>
    </location>
</feature>
<keyword evidence="4" id="KW-0687">Ribonucleoprotein</keyword>
<dbReference type="InterPro" id="IPR036521">
    <property type="entry name" value="SRP19-like_sf"/>
</dbReference>
<dbReference type="AlphaFoldDB" id="A0A4Y9YQQ8"/>
<evidence type="ECO:0000256" key="2">
    <source>
        <dbReference type="ARBA" id="ARBA00022490"/>
    </source>
</evidence>